<dbReference type="EMBL" id="DF238806">
    <property type="protein sequence ID" value="GAC96810.1"/>
    <property type="molecule type" value="Genomic_DNA"/>
</dbReference>
<dbReference type="RefSeq" id="XP_012190397.1">
    <property type="nucleotide sequence ID" value="XM_012335007.1"/>
</dbReference>
<name>R9PFG3_PSEHS</name>
<dbReference type="AlphaFoldDB" id="R9PFG3"/>
<reference evidence="2" key="1">
    <citation type="journal article" date="2013" name="Genome Announc.">
        <title>Draft genome sequence of the basidiomycetous yeast-like fungus Pseudozyma hubeiensis SY62, which produces an abundant amount of the biosurfactant mannosylerythritol lipids.</title>
        <authorList>
            <person name="Konishi M."/>
            <person name="Hatada Y."/>
            <person name="Horiuchi J."/>
        </authorList>
    </citation>
    <scope>NUCLEOTIDE SEQUENCE [LARGE SCALE GENOMIC DNA]</scope>
    <source>
        <strain evidence="2">SY62</strain>
    </source>
</reference>
<evidence type="ECO:0000313" key="2">
    <source>
        <dbReference type="Proteomes" id="UP000014071"/>
    </source>
</evidence>
<evidence type="ECO:0000313" key="1">
    <source>
        <dbReference type="EMBL" id="GAC96810.1"/>
    </source>
</evidence>
<dbReference type="Proteomes" id="UP000014071">
    <property type="component" value="Unassembled WGS sequence"/>
</dbReference>
<dbReference type="GeneID" id="24109676"/>
<keyword evidence="2" id="KW-1185">Reference proteome</keyword>
<accession>R9PFG3</accession>
<gene>
    <name evidence="1" type="ORF">PHSY_004394</name>
</gene>
<sequence length="152" mass="17386">MNPRILEPSSPHLSVGAGILPQSLGKSEFMRLVSGRHLPSLAYAHQGRLLAFVSRIVLLRRQEKLSDHRVEGIFHVRVRPSYLPNRTSAASFIESIRLSRCVFFTYGTTVQLLIYSLHRFHSSMQTTYLRPPYTHRGVTWISSDARSHSETR</sequence>
<proteinExistence type="predicted"/>
<dbReference type="HOGENOM" id="CLU_1723192_0_0_1"/>
<protein>
    <submittedName>
        <fullName evidence="1">Uncharacterized protein</fullName>
    </submittedName>
</protein>
<organism evidence="1 2">
    <name type="scientific">Pseudozyma hubeiensis (strain SY62)</name>
    <name type="common">Yeast</name>
    <dbReference type="NCBI Taxonomy" id="1305764"/>
    <lineage>
        <taxon>Eukaryota</taxon>
        <taxon>Fungi</taxon>
        <taxon>Dikarya</taxon>
        <taxon>Basidiomycota</taxon>
        <taxon>Ustilaginomycotina</taxon>
        <taxon>Ustilaginomycetes</taxon>
        <taxon>Ustilaginales</taxon>
        <taxon>Ustilaginaceae</taxon>
        <taxon>Pseudozyma</taxon>
    </lineage>
</organism>